<keyword evidence="1" id="KW-0175">Coiled coil</keyword>
<reference evidence="2" key="1">
    <citation type="journal article" date="2023" name="Mol. Biol. Evol.">
        <title>Third-Generation Sequencing Reveals the Adaptive Role of the Epigenome in Three Deep-Sea Polychaetes.</title>
        <authorList>
            <person name="Perez M."/>
            <person name="Aroh O."/>
            <person name="Sun Y."/>
            <person name="Lan Y."/>
            <person name="Juniper S.K."/>
            <person name="Young C.R."/>
            <person name="Angers B."/>
            <person name="Qian P.Y."/>
        </authorList>
    </citation>
    <scope>NUCLEOTIDE SEQUENCE</scope>
    <source>
        <strain evidence="2">R07B-5</strain>
    </source>
</reference>
<proteinExistence type="predicted"/>
<feature type="non-terminal residue" evidence="2">
    <location>
        <position position="1"/>
    </location>
</feature>
<protein>
    <submittedName>
        <fullName evidence="2">Uncharacterized protein</fullName>
    </submittedName>
</protein>
<dbReference type="EMBL" id="JAODUO010001078">
    <property type="protein sequence ID" value="KAK2171319.1"/>
    <property type="molecule type" value="Genomic_DNA"/>
</dbReference>
<organism evidence="2 3">
    <name type="scientific">Ridgeia piscesae</name>
    <name type="common">Tubeworm</name>
    <dbReference type="NCBI Taxonomy" id="27915"/>
    <lineage>
        <taxon>Eukaryota</taxon>
        <taxon>Metazoa</taxon>
        <taxon>Spiralia</taxon>
        <taxon>Lophotrochozoa</taxon>
        <taxon>Annelida</taxon>
        <taxon>Polychaeta</taxon>
        <taxon>Sedentaria</taxon>
        <taxon>Canalipalpata</taxon>
        <taxon>Sabellida</taxon>
        <taxon>Siboglinidae</taxon>
        <taxon>Ridgeia</taxon>
    </lineage>
</organism>
<accession>A0AAD9KGU5</accession>
<evidence type="ECO:0000313" key="3">
    <source>
        <dbReference type="Proteomes" id="UP001209878"/>
    </source>
</evidence>
<feature type="coiled-coil region" evidence="1">
    <location>
        <begin position="3"/>
        <end position="74"/>
    </location>
</feature>
<dbReference type="AlphaFoldDB" id="A0AAD9KGU5"/>
<name>A0AAD9KGU5_RIDPI</name>
<gene>
    <name evidence="2" type="ORF">NP493_1079g00038</name>
</gene>
<sequence length="121" mass="13868">GQLRVATRQRELAEREVLSLKERLRAKENSLEEMIADLKDMKPDRKTQEKLAAAQEQDKKVAQLTEETKGINKEVMLMQVKGVNKEVMLMQVKGVNKEVKGVNKEVMLMQVKGVNMEVMLM</sequence>
<evidence type="ECO:0000256" key="1">
    <source>
        <dbReference type="SAM" id="Coils"/>
    </source>
</evidence>
<evidence type="ECO:0000313" key="2">
    <source>
        <dbReference type="EMBL" id="KAK2171319.1"/>
    </source>
</evidence>
<keyword evidence="3" id="KW-1185">Reference proteome</keyword>
<dbReference type="Proteomes" id="UP001209878">
    <property type="component" value="Unassembled WGS sequence"/>
</dbReference>
<comment type="caution">
    <text evidence="2">The sequence shown here is derived from an EMBL/GenBank/DDBJ whole genome shotgun (WGS) entry which is preliminary data.</text>
</comment>